<dbReference type="InterPro" id="IPR010310">
    <property type="entry name" value="T7SS_ESAT-6-like"/>
</dbReference>
<dbReference type="Pfam" id="PF06013">
    <property type="entry name" value="WXG100"/>
    <property type="match status" value="1"/>
</dbReference>
<evidence type="ECO:0000313" key="2">
    <source>
        <dbReference type="EMBL" id="HJB57089.1"/>
    </source>
</evidence>
<evidence type="ECO:0000313" key="3">
    <source>
        <dbReference type="Proteomes" id="UP000824208"/>
    </source>
</evidence>
<sequence length="100" mass="11374">MAQYSVTFQQIKSAMDTLNQLAGDFKNAVNNLESTEGQLCSMWEGEAKDTFDKAFKQDKVQMDNFYNAIIAYVHALEQILTKYQTTEAANTEIASTRNYQ</sequence>
<dbReference type="AlphaFoldDB" id="A0A9D2S5R1"/>
<name>A0A9D2S5R1_9FIRM</name>
<dbReference type="SUPFAM" id="SSF140453">
    <property type="entry name" value="EsxAB dimer-like"/>
    <property type="match status" value="1"/>
</dbReference>
<dbReference type="NCBIfam" id="TIGR03930">
    <property type="entry name" value="WXG100_ESAT6"/>
    <property type="match status" value="1"/>
</dbReference>
<dbReference type="Proteomes" id="UP000824208">
    <property type="component" value="Unassembled WGS sequence"/>
</dbReference>
<organism evidence="2 3">
    <name type="scientific">Candidatus Flavonifractor intestinipullorum</name>
    <dbReference type="NCBI Taxonomy" id="2838587"/>
    <lineage>
        <taxon>Bacteria</taxon>
        <taxon>Bacillati</taxon>
        <taxon>Bacillota</taxon>
        <taxon>Clostridia</taxon>
        <taxon>Eubacteriales</taxon>
        <taxon>Oscillospiraceae</taxon>
        <taxon>Flavonifractor</taxon>
    </lineage>
</organism>
<protein>
    <recommendedName>
        <fullName evidence="1">ESAT-6-like protein</fullName>
    </recommendedName>
</protein>
<accession>A0A9D2S5R1</accession>
<comment type="similarity">
    <text evidence="1">Belongs to the WXG100 family.</text>
</comment>
<gene>
    <name evidence="2" type="ORF">H9714_06020</name>
</gene>
<proteinExistence type="inferred from homology"/>
<dbReference type="EMBL" id="DWYC01000053">
    <property type="protein sequence ID" value="HJB57089.1"/>
    <property type="molecule type" value="Genomic_DNA"/>
</dbReference>
<reference evidence="2" key="1">
    <citation type="journal article" date="2021" name="PeerJ">
        <title>Extensive microbial diversity within the chicken gut microbiome revealed by metagenomics and culture.</title>
        <authorList>
            <person name="Gilroy R."/>
            <person name="Ravi A."/>
            <person name="Getino M."/>
            <person name="Pursley I."/>
            <person name="Horton D.L."/>
            <person name="Alikhan N.F."/>
            <person name="Baker D."/>
            <person name="Gharbi K."/>
            <person name="Hall N."/>
            <person name="Watson M."/>
            <person name="Adriaenssens E.M."/>
            <person name="Foster-Nyarko E."/>
            <person name="Jarju S."/>
            <person name="Secka A."/>
            <person name="Antonio M."/>
            <person name="Oren A."/>
            <person name="Chaudhuri R.R."/>
            <person name="La Ragione R."/>
            <person name="Hildebrand F."/>
            <person name="Pallen M.J."/>
        </authorList>
    </citation>
    <scope>NUCLEOTIDE SEQUENCE</scope>
    <source>
        <strain evidence="2">CHK189-11263</strain>
    </source>
</reference>
<reference evidence="2" key="2">
    <citation type="submission" date="2021-04" db="EMBL/GenBank/DDBJ databases">
        <authorList>
            <person name="Gilroy R."/>
        </authorList>
    </citation>
    <scope>NUCLEOTIDE SEQUENCE</scope>
    <source>
        <strain evidence="2">CHK189-11263</strain>
    </source>
</reference>
<dbReference type="Gene3D" id="1.10.287.1060">
    <property type="entry name" value="ESAT-6-like"/>
    <property type="match status" value="1"/>
</dbReference>
<evidence type="ECO:0000256" key="1">
    <source>
        <dbReference type="RuleBase" id="RU362001"/>
    </source>
</evidence>
<comment type="caution">
    <text evidence="2">The sequence shown here is derived from an EMBL/GenBank/DDBJ whole genome shotgun (WGS) entry which is preliminary data.</text>
</comment>
<dbReference type="InterPro" id="IPR036689">
    <property type="entry name" value="ESAT-6-like_sf"/>
</dbReference>